<sequence length="79" mass="8970">MIDAHLREALDVAGAKKLSDHLSENADARKLYLEMTDLHASLAVDETLWVKQPEWVEKEETETITSFRTYIPWALAASV</sequence>
<gene>
    <name evidence="1" type="ORF">METZ01_LOCUS494177</name>
</gene>
<evidence type="ECO:0000313" key="1">
    <source>
        <dbReference type="EMBL" id="SVE41323.1"/>
    </source>
</evidence>
<proteinExistence type="predicted"/>
<dbReference type="EMBL" id="UINC01215576">
    <property type="protein sequence ID" value="SVE41323.1"/>
    <property type="molecule type" value="Genomic_DNA"/>
</dbReference>
<feature type="non-terminal residue" evidence="1">
    <location>
        <position position="79"/>
    </location>
</feature>
<name>A0A383DAH8_9ZZZZ</name>
<reference evidence="1" key="1">
    <citation type="submission" date="2018-05" db="EMBL/GenBank/DDBJ databases">
        <authorList>
            <person name="Lanie J.A."/>
            <person name="Ng W.-L."/>
            <person name="Kazmierczak K.M."/>
            <person name="Andrzejewski T.M."/>
            <person name="Davidsen T.M."/>
            <person name="Wayne K.J."/>
            <person name="Tettelin H."/>
            <person name="Glass J.I."/>
            <person name="Rusch D."/>
            <person name="Podicherti R."/>
            <person name="Tsui H.-C.T."/>
            <person name="Winkler M.E."/>
        </authorList>
    </citation>
    <scope>NUCLEOTIDE SEQUENCE</scope>
</reference>
<protein>
    <submittedName>
        <fullName evidence="1">Uncharacterized protein</fullName>
    </submittedName>
</protein>
<dbReference type="AlphaFoldDB" id="A0A383DAH8"/>
<organism evidence="1">
    <name type="scientific">marine metagenome</name>
    <dbReference type="NCBI Taxonomy" id="408172"/>
    <lineage>
        <taxon>unclassified sequences</taxon>
        <taxon>metagenomes</taxon>
        <taxon>ecological metagenomes</taxon>
    </lineage>
</organism>
<accession>A0A383DAH8</accession>